<keyword evidence="2" id="KW-1185">Reference proteome</keyword>
<name>A0A9P8TEF4_9ASCO</name>
<sequence>MLSSLISKFKDSSVKRDEEISQIVPLSDCSKECDDCSTKFPSSVKIDDITNIYKSSKPTQIHFIIPTGKSDWESDATSTPNTIENEVSKWINKQTILEDGVKVSTSSLPFDSTDPRSYKGEVNDVLILPYFIWVKKLELSKVSSVLDELIPLLIKSRESSSSPPSEIQGFKIEPSNAFSYIFLCSHKTRDKRCGVTAPLMKKEMDFRLRDTGHYRDIGDDNPNGVYVQYINHVGGHKYAANVIIYLKTGEIIWLAKCTPSNAKPIIDETVLGGGKVWGDLVRCVQKGKAIEW</sequence>
<gene>
    <name evidence="1" type="ORF">WICMUC_002487</name>
</gene>
<proteinExistence type="predicted"/>
<dbReference type="OrthoDB" id="10253744at2759"/>
<evidence type="ECO:0000313" key="1">
    <source>
        <dbReference type="EMBL" id="KAH3675841.1"/>
    </source>
</evidence>
<dbReference type="AlphaFoldDB" id="A0A9P8TEF4"/>
<dbReference type="PANTHER" id="PTHR31902:SF14">
    <property type="entry name" value="ACTIN PATCHES DISTAL PROTEIN 1"/>
    <property type="match status" value="1"/>
</dbReference>
<reference evidence="1" key="1">
    <citation type="journal article" date="2021" name="Open Biol.">
        <title>Shared evolutionary footprints suggest mitochondrial oxidative damage underlies multiple complex I losses in fungi.</title>
        <authorList>
            <person name="Schikora-Tamarit M.A."/>
            <person name="Marcet-Houben M."/>
            <person name="Nosek J."/>
            <person name="Gabaldon T."/>
        </authorList>
    </citation>
    <scope>NUCLEOTIDE SEQUENCE</scope>
    <source>
        <strain evidence="1">CBS6341</strain>
    </source>
</reference>
<accession>A0A9P8TEF4</accession>
<protein>
    <recommendedName>
        <fullName evidence="3">Actin patches distal protein 1</fullName>
    </recommendedName>
</protein>
<dbReference type="InterPro" id="IPR036249">
    <property type="entry name" value="Thioredoxin-like_sf"/>
</dbReference>
<dbReference type="InterPro" id="IPR009737">
    <property type="entry name" value="Aim32/Apd1-like"/>
</dbReference>
<evidence type="ECO:0000313" key="2">
    <source>
        <dbReference type="Proteomes" id="UP000769528"/>
    </source>
</evidence>
<dbReference type="PANTHER" id="PTHR31902">
    <property type="entry name" value="ACTIN PATCHES DISTAL PROTEIN 1"/>
    <property type="match status" value="1"/>
</dbReference>
<dbReference type="Proteomes" id="UP000769528">
    <property type="component" value="Unassembled WGS sequence"/>
</dbReference>
<dbReference type="EMBL" id="JAEUBF010000698">
    <property type="protein sequence ID" value="KAH3675841.1"/>
    <property type="molecule type" value="Genomic_DNA"/>
</dbReference>
<dbReference type="CDD" id="cd03062">
    <property type="entry name" value="TRX_Fd_Sucrase"/>
    <property type="match status" value="1"/>
</dbReference>
<evidence type="ECO:0008006" key="3">
    <source>
        <dbReference type="Google" id="ProtNLM"/>
    </source>
</evidence>
<dbReference type="Gene3D" id="3.40.30.10">
    <property type="entry name" value="Glutaredoxin"/>
    <property type="match status" value="1"/>
</dbReference>
<dbReference type="Pfam" id="PF06999">
    <property type="entry name" value="Suc_Fer-like"/>
    <property type="match status" value="1"/>
</dbReference>
<organism evidence="1 2">
    <name type="scientific">Wickerhamomyces mucosus</name>
    <dbReference type="NCBI Taxonomy" id="1378264"/>
    <lineage>
        <taxon>Eukaryota</taxon>
        <taxon>Fungi</taxon>
        <taxon>Dikarya</taxon>
        <taxon>Ascomycota</taxon>
        <taxon>Saccharomycotina</taxon>
        <taxon>Saccharomycetes</taxon>
        <taxon>Phaffomycetales</taxon>
        <taxon>Wickerhamomycetaceae</taxon>
        <taxon>Wickerhamomyces</taxon>
    </lineage>
</organism>
<dbReference type="SUPFAM" id="SSF52833">
    <property type="entry name" value="Thioredoxin-like"/>
    <property type="match status" value="1"/>
</dbReference>
<reference evidence="1" key="2">
    <citation type="submission" date="2021-01" db="EMBL/GenBank/DDBJ databases">
        <authorList>
            <person name="Schikora-Tamarit M.A."/>
        </authorList>
    </citation>
    <scope>NUCLEOTIDE SEQUENCE</scope>
    <source>
        <strain evidence="1">CBS6341</strain>
    </source>
</reference>
<comment type="caution">
    <text evidence="1">The sequence shown here is derived from an EMBL/GenBank/DDBJ whole genome shotgun (WGS) entry which is preliminary data.</text>
</comment>